<dbReference type="InterPro" id="IPR029068">
    <property type="entry name" value="Glyas_Bleomycin-R_OHBP_Dase"/>
</dbReference>
<dbReference type="KEGG" id="glj:GKIL_4181"/>
<name>U5QN64_GLOK1</name>
<dbReference type="SUPFAM" id="SSF54593">
    <property type="entry name" value="Glyoxalase/Bleomycin resistance protein/Dihydroxybiphenyl dioxygenase"/>
    <property type="match status" value="1"/>
</dbReference>
<dbReference type="Proteomes" id="UP000017396">
    <property type="component" value="Chromosome"/>
</dbReference>
<dbReference type="OrthoDB" id="192739at2"/>
<sequence>MRVIRPLHAAILVGDLERSAHFYGEVLGLTPARDRALGFAGLWYELGDFQIHLIVSAQICPDPVDAQRLGRNRHLALAVDDLLAARDRLEKAGFPVQASASGRAAFFVQDPDGNILELGEVPYGK</sequence>
<keyword evidence="3" id="KW-1185">Reference proteome</keyword>
<evidence type="ECO:0000313" key="3">
    <source>
        <dbReference type="Proteomes" id="UP000017396"/>
    </source>
</evidence>
<feature type="domain" description="VOC" evidence="1">
    <location>
        <begin position="5"/>
        <end position="121"/>
    </location>
</feature>
<organism evidence="2 3">
    <name type="scientific">Gloeobacter kilaueensis (strain ATCC BAA-2537 / CCAP 1431/1 / ULC 316 / JS1)</name>
    <dbReference type="NCBI Taxonomy" id="1183438"/>
    <lineage>
        <taxon>Bacteria</taxon>
        <taxon>Bacillati</taxon>
        <taxon>Cyanobacteriota</taxon>
        <taxon>Cyanophyceae</taxon>
        <taxon>Gloeobacterales</taxon>
        <taxon>Gloeobacteraceae</taxon>
        <taxon>Gloeobacter</taxon>
    </lineage>
</organism>
<keyword evidence="2" id="KW-0560">Oxidoreductase</keyword>
<reference evidence="2 3" key="1">
    <citation type="journal article" date="2013" name="PLoS ONE">
        <title>Cultivation and Complete Genome Sequencing of Gloeobacter kilaueensis sp. nov., from a Lava Cave in Kilauea Caldera, Hawai'i.</title>
        <authorList>
            <person name="Saw J.H."/>
            <person name="Schatz M."/>
            <person name="Brown M.V."/>
            <person name="Kunkel D.D."/>
            <person name="Foster J.S."/>
            <person name="Shick H."/>
            <person name="Christensen S."/>
            <person name="Hou S."/>
            <person name="Wan X."/>
            <person name="Donachie S.P."/>
        </authorList>
    </citation>
    <scope>NUCLEOTIDE SEQUENCE [LARGE SCALE GENOMIC DNA]</scope>
    <source>
        <strain evidence="3">JS</strain>
    </source>
</reference>
<dbReference type="InterPro" id="IPR004360">
    <property type="entry name" value="Glyas_Fos-R_dOase_dom"/>
</dbReference>
<dbReference type="AlphaFoldDB" id="U5QN64"/>
<dbReference type="InterPro" id="IPR037523">
    <property type="entry name" value="VOC_core"/>
</dbReference>
<dbReference type="Gene3D" id="3.10.180.10">
    <property type="entry name" value="2,3-Dihydroxybiphenyl 1,2-Dioxygenase, domain 1"/>
    <property type="match status" value="1"/>
</dbReference>
<dbReference type="STRING" id="1183438.GKIL_4181"/>
<accession>U5QN64</accession>
<dbReference type="HOGENOM" id="CLU_046006_12_4_3"/>
<dbReference type="GO" id="GO:0051213">
    <property type="term" value="F:dioxygenase activity"/>
    <property type="evidence" value="ECO:0007669"/>
    <property type="project" value="UniProtKB-KW"/>
</dbReference>
<evidence type="ECO:0000313" key="2">
    <source>
        <dbReference type="EMBL" id="AGY60427.1"/>
    </source>
</evidence>
<dbReference type="EMBL" id="CP003587">
    <property type="protein sequence ID" value="AGY60427.1"/>
    <property type="molecule type" value="Genomic_DNA"/>
</dbReference>
<evidence type="ECO:0000259" key="1">
    <source>
        <dbReference type="PROSITE" id="PS51819"/>
    </source>
</evidence>
<keyword evidence="2" id="KW-0223">Dioxygenase</keyword>
<proteinExistence type="predicted"/>
<gene>
    <name evidence="2" type="ORF">GKIL_4181</name>
</gene>
<dbReference type="InterPro" id="IPR050383">
    <property type="entry name" value="GlyoxalaseI/FosfomycinResist"/>
</dbReference>
<dbReference type="eggNOG" id="COG0346">
    <property type="taxonomic scope" value="Bacteria"/>
</dbReference>
<dbReference type="PANTHER" id="PTHR21366:SF22">
    <property type="entry name" value="VOC DOMAIN-CONTAINING PROTEIN"/>
    <property type="match status" value="1"/>
</dbReference>
<dbReference type="PANTHER" id="PTHR21366">
    <property type="entry name" value="GLYOXALASE FAMILY PROTEIN"/>
    <property type="match status" value="1"/>
</dbReference>
<dbReference type="Pfam" id="PF00903">
    <property type="entry name" value="Glyoxalase"/>
    <property type="match status" value="1"/>
</dbReference>
<dbReference type="PROSITE" id="PS51819">
    <property type="entry name" value="VOC"/>
    <property type="match status" value="1"/>
</dbReference>
<protein>
    <submittedName>
        <fullName evidence="2">Glyoxalase/bleomycin resistance protein/dioxygenase</fullName>
    </submittedName>
</protein>